<dbReference type="InterPro" id="IPR019734">
    <property type="entry name" value="TPR_rpt"/>
</dbReference>
<dbReference type="SUPFAM" id="SSF48452">
    <property type="entry name" value="TPR-like"/>
    <property type="match status" value="1"/>
</dbReference>
<gene>
    <name evidence="1" type="ORF">ICL16_35495</name>
</gene>
<organism evidence="1 2">
    <name type="scientific">Iningainema tapete BLCC-T55</name>
    <dbReference type="NCBI Taxonomy" id="2748662"/>
    <lineage>
        <taxon>Bacteria</taxon>
        <taxon>Bacillati</taxon>
        <taxon>Cyanobacteriota</taxon>
        <taxon>Cyanophyceae</taxon>
        <taxon>Nostocales</taxon>
        <taxon>Scytonemataceae</taxon>
        <taxon>Iningainema tapete</taxon>
    </lineage>
</organism>
<comment type="caution">
    <text evidence="1">The sequence shown here is derived from an EMBL/GenBank/DDBJ whole genome shotgun (WGS) entry which is preliminary data.</text>
</comment>
<dbReference type="Gene3D" id="1.25.40.10">
    <property type="entry name" value="Tetratricopeptide repeat domain"/>
    <property type="match status" value="1"/>
</dbReference>
<evidence type="ECO:0000313" key="2">
    <source>
        <dbReference type="Proteomes" id="UP000629098"/>
    </source>
</evidence>
<name>A0A8J7CAK2_9CYAN</name>
<dbReference type="InterPro" id="IPR011990">
    <property type="entry name" value="TPR-like_helical_dom_sf"/>
</dbReference>
<protein>
    <submittedName>
        <fullName evidence="1">Peptidase M, neutral zinc metallopeptidase site</fullName>
    </submittedName>
</protein>
<sequence>MQQAQIKRFRQAAKIAEEIHTCWSCDVSFSKFLVQQVALGDLLEQVNVKLCEWHTVITEADTLANRAKSLLETDTANPQETQVLTEALALFQKSNILMYDQAFIQSVRECEQEILKRQKYQAMVAIAQEQTNKLLFKQAVKTYLEAQELYQTTTIQTTLEFLALKVKEEEAYEVILQRATLASSEGKLHGAIALLESALTNFPRSDGRELLEQLKRTVKGKEQFRAGLNAERAGNFKEAIFLYETAKSLLPDPIECQIRLGFIALKIQDWTTAISQLEGIGGEQAAYLRGFTYAQQGNLQQAECEWQSLSHPEIESQRQILKTLSQRERLNLLQNIEQPIKNGNLEAAKVASAEFIQKFGSDQLVEGNLNEHIQPRLEATVWQSANWRIIAEQVEKNWLADPNITTVHNWVVANYYHAVGTCGVLHDLIIVLSTALANLTHDPTLKDVPWLENQPVDLELVSLELKQILEEAIDNFKDRDINEYLQLRDRYRLELVALRLMGNPPIWGMKVKDVLLTPGCYNRYLLQWQNILVDGIKANQKILQSLYTPWGLAVAACLEGDTLRARKIKPSTQPSEAEIFAQKFVAYYEGCYQLQQQKWREAIIYLKQAQSEIKANGDWQEEIDRLCGLQRRAISEMREHVEFAQFWFDLLGSQPARSYLAEYKTEQLREKLVNEQIAPDKALGELQDLKRIDEHNPIMLDLIARIEFIQEIEQIEKLLRRNEFAAAVRKAKHSHHDQVKFKVAEFFIYILIDAGKNGDLTSNQIQQLGRWAYEICPDEYAFQEVYHSLRLR</sequence>
<dbReference type="AlphaFoldDB" id="A0A8J7CAK2"/>
<dbReference type="SMART" id="SM00028">
    <property type="entry name" value="TPR"/>
    <property type="match status" value="4"/>
</dbReference>
<accession>A0A8J7CAK2</accession>
<reference evidence="1" key="1">
    <citation type="submission" date="2020-09" db="EMBL/GenBank/DDBJ databases">
        <title>Iningainema tapete sp. nov. (Scytonemataceae, Cyanobacteria) from greenhouses in central Florida (USA) produces two types of nodularin with biosynthetic potential for microcystin-LR and anabaenopeptins.</title>
        <authorList>
            <person name="Berthold D.E."/>
            <person name="Lefler F.W."/>
            <person name="Huang I.-S."/>
            <person name="Abdulla H."/>
            <person name="Zimba P.V."/>
            <person name="Laughinghouse H.D. IV."/>
        </authorList>
    </citation>
    <scope>NUCLEOTIDE SEQUENCE</scope>
    <source>
        <strain evidence="1">BLCCT55</strain>
    </source>
</reference>
<proteinExistence type="predicted"/>
<keyword evidence="2" id="KW-1185">Reference proteome</keyword>
<evidence type="ECO:0000313" key="1">
    <source>
        <dbReference type="EMBL" id="MBD2777211.1"/>
    </source>
</evidence>
<dbReference type="Proteomes" id="UP000629098">
    <property type="component" value="Unassembled WGS sequence"/>
</dbReference>
<dbReference type="EMBL" id="JACXAE010000107">
    <property type="protein sequence ID" value="MBD2777211.1"/>
    <property type="molecule type" value="Genomic_DNA"/>
</dbReference>